<proteinExistence type="predicted"/>
<dbReference type="Proteomes" id="UP001279734">
    <property type="component" value="Unassembled WGS sequence"/>
</dbReference>
<organism evidence="1 2">
    <name type="scientific">Nepenthes gracilis</name>
    <name type="common">Slender pitcher plant</name>
    <dbReference type="NCBI Taxonomy" id="150966"/>
    <lineage>
        <taxon>Eukaryota</taxon>
        <taxon>Viridiplantae</taxon>
        <taxon>Streptophyta</taxon>
        <taxon>Embryophyta</taxon>
        <taxon>Tracheophyta</taxon>
        <taxon>Spermatophyta</taxon>
        <taxon>Magnoliopsida</taxon>
        <taxon>eudicotyledons</taxon>
        <taxon>Gunneridae</taxon>
        <taxon>Pentapetalae</taxon>
        <taxon>Caryophyllales</taxon>
        <taxon>Nepenthaceae</taxon>
        <taxon>Nepenthes</taxon>
    </lineage>
</organism>
<dbReference type="AlphaFoldDB" id="A0AAD3SL78"/>
<dbReference type="EMBL" id="BSYO01000011">
    <property type="protein sequence ID" value="GMH12341.1"/>
    <property type="molecule type" value="Genomic_DNA"/>
</dbReference>
<comment type="caution">
    <text evidence="1">The sequence shown here is derived from an EMBL/GenBank/DDBJ whole genome shotgun (WGS) entry which is preliminary data.</text>
</comment>
<sequence length="79" mass="9031">MDLNCDCCLGGLNYIPPALALVPKRRDKEREVDNLQIAFSYVPEMDNLQIAAKPQVRIIWSVLRNHINIDNQKFPPPLS</sequence>
<protein>
    <submittedName>
        <fullName evidence="1">Uncharacterized protein</fullName>
    </submittedName>
</protein>
<name>A0AAD3SL78_NEPGR</name>
<evidence type="ECO:0000313" key="2">
    <source>
        <dbReference type="Proteomes" id="UP001279734"/>
    </source>
</evidence>
<evidence type="ECO:0000313" key="1">
    <source>
        <dbReference type="EMBL" id="GMH12341.1"/>
    </source>
</evidence>
<accession>A0AAD3SL78</accession>
<gene>
    <name evidence="1" type="ORF">Nepgr_014182</name>
</gene>
<keyword evidence="2" id="KW-1185">Reference proteome</keyword>
<reference evidence="1" key="1">
    <citation type="submission" date="2023-05" db="EMBL/GenBank/DDBJ databases">
        <title>Nepenthes gracilis genome sequencing.</title>
        <authorList>
            <person name="Fukushima K."/>
        </authorList>
    </citation>
    <scope>NUCLEOTIDE SEQUENCE</scope>
    <source>
        <strain evidence="1">SING2019-196</strain>
    </source>
</reference>